<evidence type="ECO:0000313" key="18">
    <source>
        <dbReference type="EMBL" id="MCO6418278.1"/>
    </source>
</evidence>
<feature type="domain" description="PAS" evidence="16">
    <location>
        <begin position="465"/>
        <end position="523"/>
    </location>
</feature>
<dbReference type="PANTHER" id="PTHR41523:SF8">
    <property type="entry name" value="ETHYLENE RESPONSE SENSOR PROTEIN"/>
    <property type="match status" value="1"/>
</dbReference>
<dbReference type="InterPro" id="IPR000700">
    <property type="entry name" value="PAS-assoc_C"/>
</dbReference>
<evidence type="ECO:0000259" key="16">
    <source>
        <dbReference type="PROSITE" id="PS50112"/>
    </source>
</evidence>
<evidence type="ECO:0000256" key="2">
    <source>
        <dbReference type="ARBA" id="ARBA00012438"/>
    </source>
</evidence>
<evidence type="ECO:0000259" key="17">
    <source>
        <dbReference type="PROSITE" id="PS50113"/>
    </source>
</evidence>
<dbReference type="EC" id="2.7.13.3" evidence="2"/>
<organism evidence="18 19">
    <name type="scientific">Siccirubricoccus soli</name>
    <dbReference type="NCBI Taxonomy" id="2899147"/>
    <lineage>
        <taxon>Bacteria</taxon>
        <taxon>Pseudomonadati</taxon>
        <taxon>Pseudomonadota</taxon>
        <taxon>Alphaproteobacteria</taxon>
        <taxon>Acetobacterales</taxon>
        <taxon>Roseomonadaceae</taxon>
        <taxon>Siccirubricoccus</taxon>
    </lineage>
</organism>
<keyword evidence="12" id="KW-0067">ATP-binding</keyword>
<dbReference type="RefSeq" id="WP_252954906.1">
    <property type="nucleotide sequence ID" value="NZ_JAFIRR010000123.1"/>
</dbReference>
<dbReference type="SMART" id="SM00091">
    <property type="entry name" value="PAS"/>
    <property type="match status" value="2"/>
</dbReference>
<dbReference type="InterPro" id="IPR003018">
    <property type="entry name" value="GAF"/>
</dbReference>
<gene>
    <name evidence="18" type="ORF">JYK14_19215</name>
</gene>
<dbReference type="Pfam" id="PF07536">
    <property type="entry name" value="HWE_HK"/>
    <property type="match status" value="1"/>
</dbReference>
<evidence type="ECO:0000256" key="9">
    <source>
        <dbReference type="ARBA" id="ARBA00022737"/>
    </source>
</evidence>
<protein>
    <recommendedName>
        <fullName evidence="2">histidine kinase</fullName>
        <ecNumber evidence="2">2.7.13.3</ecNumber>
    </recommendedName>
</protein>
<evidence type="ECO:0000256" key="12">
    <source>
        <dbReference type="ARBA" id="ARBA00022840"/>
    </source>
</evidence>
<dbReference type="InterPro" id="IPR011102">
    <property type="entry name" value="Sig_transdc_His_kinase_HWE"/>
</dbReference>
<evidence type="ECO:0000256" key="10">
    <source>
        <dbReference type="ARBA" id="ARBA00022741"/>
    </source>
</evidence>
<dbReference type="InterPro" id="IPR000014">
    <property type="entry name" value="PAS"/>
</dbReference>
<dbReference type="SUPFAM" id="SSF55874">
    <property type="entry name" value="ATPase domain of HSP90 chaperone/DNA topoisomerase II/histidine kinase"/>
    <property type="match status" value="1"/>
</dbReference>
<dbReference type="SUPFAM" id="SSF55781">
    <property type="entry name" value="GAF domain-like"/>
    <property type="match status" value="1"/>
</dbReference>
<dbReference type="SMART" id="SM00086">
    <property type="entry name" value="PAC"/>
    <property type="match status" value="2"/>
</dbReference>
<evidence type="ECO:0000256" key="13">
    <source>
        <dbReference type="ARBA" id="ARBA00022991"/>
    </source>
</evidence>
<reference evidence="18 19" key="1">
    <citation type="submission" date="2021-12" db="EMBL/GenBank/DDBJ databases">
        <title>Siccirubricoccus leaddurans sp. nov., a high concentration Zn2+ tolerance bacterium.</title>
        <authorList>
            <person name="Cao Y."/>
        </authorList>
    </citation>
    <scope>NUCLEOTIDE SEQUENCE [LARGE SCALE GENOMIC DNA]</scope>
    <source>
        <strain evidence="18 19">KC 17139</strain>
    </source>
</reference>
<dbReference type="PROSITE" id="PS50112">
    <property type="entry name" value="PAS"/>
    <property type="match status" value="2"/>
</dbReference>
<dbReference type="SUPFAM" id="SSF55785">
    <property type="entry name" value="PYP-like sensor domain (PAS domain)"/>
    <property type="match status" value="3"/>
</dbReference>
<dbReference type="PANTHER" id="PTHR41523">
    <property type="entry name" value="TWO-COMPONENT SYSTEM SENSOR PROTEIN"/>
    <property type="match status" value="1"/>
</dbReference>
<dbReference type="CDD" id="cd00130">
    <property type="entry name" value="PAS"/>
    <property type="match status" value="2"/>
</dbReference>
<evidence type="ECO:0000256" key="8">
    <source>
        <dbReference type="ARBA" id="ARBA00022679"/>
    </source>
</evidence>
<keyword evidence="4" id="KW-0597">Phosphoprotein</keyword>
<evidence type="ECO:0000256" key="11">
    <source>
        <dbReference type="ARBA" id="ARBA00022777"/>
    </source>
</evidence>
<comment type="catalytic activity">
    <reaction evidence="1">
        <text>ATP + protein L-histidine = ADP + protein N-phospho-L-histidine.</text>
        <dbReference type="EC" id="2.7.13.3"/>
    </reaction>
</comment>
<dbReference type="Pfam" id="PF08447">
    <property type="entry name" value="PAS_3"/>
    <property type="match status" value="1"/>
</dbReference>
<dbReference type="PROSITE" id="PS50113">
    <property type="entry name" value="PAC"/>
    <property type="match status" value="2"/>
</dbReference>
<evidence type="ECO:0000256" key="4">
    <source>
        <dbReference type="ARBA" id="ARBA00022553"/>
    </source>
</evidence>
<feature type="domain" description="PAC" evidence="17">
    <location>
        <begin position="411"/>
        <end position="464"/>
    </location>
</feature>
<dbReference type="Pfam" id="PF01590">
    <property type="entry name" value="GAF"/>
    <property type="match status" value="1"/>
</dbReference>
<dbReference type="InterPro" id="IPR036890">
    <property type="entry name" value="HATPase_C_sf"/>
</dbReference>
<keyword evidence="9" id="KW-0677">Repeat</keyword>
<evidence type="ECO:0000256" key="14">
    <source>
        <dbReference type="ARBA" id="ARBA00023026"/>
    </source>
</evidence>
<dbReference type="EMBL" id="JAFIRR010000123">
    <property type="protein sequence ID" value="MCO6418278.1"/>
    <property type="molecule type" value="Genomic_DNA"/>
</dbReference>
<keyword evidence="7" id="KW-0288">FMN</keyword>
<evidence type="ECO:0000256" key="3">
    <source>
        <dbReference type="ARBA" id="ARBA00022543"/>
    </source>
</evidence>
<keyword evidence="3" id="KW-0600">Photoreceptor protein</keyword>
<evidence type="ECO:0000256" key="5">
    <source>
        <dbReference type="ARBA" id="ARBA00022606"/>
    </source>
</evidence>
<dbReference type="InterPro" id="IPR035965">
    <property type="entry name" value="PAS-like_dom_sf"/>
</dbReference>
<keyword evidence="11" id="KW-0418">Kinase</keyword>
<evidence type="ECO:0000256" key="1">
    <source>
        <dbReference type="ARBA" id="ARBA00000085"/>
    </source>
</evidence>
<dbReference type="SMART" id="SM00065">
    <property type="entry name" value="GAF"/>
    <property type="match status" value="1"/>
</dbReference>
<sequence>MPPAEGLSVATDFLTGGGMMGEMMRRHDWAATPLGPPRAWPQALRVAVSMMLGSRFPACIAWGPRLVTLYNDAFRPILGAKPEALGQPFSAVWQEAWEAIGPIAARALAGEATFIEDFPLTIERNGYPEEVFLTFCYSPIRDAAGKVGGFLDTVIETTGKVLAERRQAFLLELEARLREVVEPEELGRVAVEALGRLLGVSRACYGQVDAAEEELTIAQEWRRDGRAVEPGEVRHLVGFGPDAVAELRAGRSLVVMDCRTDPRTAGAAAETAWARLGTRAIIAVPLIRGGKLRAVLSLQEPAPRRWTPTELQLAEATAERSWAALERARAEAQLRASEARFRLLADAVPQVVWITDATGRVTFVNRYWFDYTGADYQALTLPDAIRCHLHPEDAPQTLESFKAARQRGVTFLSEHRIRARDGSYRWFLARAEPHRDPRSGEVLAWYGTSVDIHDRTQAEAALREREERLRLVVENARDYAIFTTDARGRIDTWLGGAARIFGWSAEEAIGRHIALTFTPEDRECGAPELELETARREGTAPDIRWHQRKDGSQVYIEGSNTALRGADGGVRGFLKIGQDVTERRAAEERQRLLAREVDHRAKNALAVVQTMLRLTRAKDVPSFARAVEGRVAALARAQTLLAEERWNGASLRAMLRGELAPFLAGQRADLDGPPLVLPPGKAQPLAMVIHELATNAVKHGALSVPAGHVAVTWQVKDGPAGRLRLRWTESGGPPLAGPPQQRGFGSRVLERVVRGQLGGEVQLDWAPTGLACELEIPFSLTRAEEPAALDALE</sequence>
<comment type="caution">
    <text evidence="18">The sequence shown here is derived from an EMBL/GenBank/DDBJ whole genome shotgun (WGS) entry which is preliminary data.</text>
</comment>
<evidence type="ECO:0000313" key="19">
    <source>
        <dbReference type="Proteomes" id="UP001523392"/>
    </source>
</evidence>
<dbReference type="Proteomes" id="UP001523392">
    <property type="component" value="Unassembled WGS sequence"/>
</dbReference>
<dbReference type="Gene3D" id="3.30.450.20">
    <property type="entry name" value="PAS domain"/>
    <property type="match status" value="3"/>
</dbReference>
<feature type="domain" description="PAC" evidence="17">
    <location>
        <begin position="539"/>
        <end position="592"/>
    </location>
</feature>
<evidence type="ECO:0000256" key="15">
    <source>
        <dbReference type="ARBA" id="ARBA00023170"/>
    </source>
</evidence>
<evidence type="ECO:0000256" key="7">
    <source>
        <dbReference type="ARBA" id="ARBA00022643"/>
    </source>
</evidence>
<dbReference type="InterPro" id="IPR001610">
    <property type="entry name" value="PAC"/>
</dbReference>
<dbReference type="InterPro" id="IPR013767">
    <property type="entry name" value="PAS_fold"/>
</dbReference>
<keyword evidence="13" id="KW-0157">Chromophore</keyword>
<name>A0ABT1D8N5_9PROT</name>
<keyword evidence="15" id="KW-0675">Receptor</keyword>
<dbReference type="NCBIfam" id="TIGR00229">
    <property type="entry name" value="sensory_box"/>
    <property type="match status" value="2"/>
</dbReference>
<dbReference type="Gene3D" id="3.30.450.40">
    <property type="match status" value="1"/>
</dbReference>
<feature type="domain" description="PAS" evidence="16">
    <location>
        <begin position="337"/>
        <end position="408"/>
    </location>
</feature>
<dbReference type="InterPro" id="IPR013655">
    <property type="entry name" value="PAS_fold_3"/>
</dbReference>
<keyword evidence="6" id="KW-0285">Flavoprotein</keyword>
<keyword evidence="5" id="KW-0716">Sensory transduction</keyword>
<dbReference type="Gene3D" id="3.30.565.10">
    <property type="entry name" value="Histidine kinase-like ATPase, C-terminal domain"/>
    <property type="match status" value="1"/>
</dbReference>
<dbReference type="Pfam" id="PF00989">
    <property type="entry name" value="PAS"/>
    <property type="match status" value="1"/>
</dbReference>
<evidence type="ECO:0000256" key="6">
    <source>
        <dbReference type="ARBA" id="ARBA00022630"/>
    </source>
</evidence>
<proteinExistence type="predicted"/>
<keyword evidence="8" id="KW-0808">Transferase</keyword>
<dbReference type="InterPro" id="IPR029016">
    <property type="entry name" value="GAF-like_dom_sf"/>
</dbReference>
<accession>A0ABT1D8N5</accession>
<keyword evidence="14" id="KW-0843">Virulence</keyword>
<dbReference type="SMART" id="SM00911">
    <property type="entry name" value="HWE_HK"/>
    <property type="match status" value="1"/>
</dbReference>
<keyword evidence="19" id="KW-1185">Reference proteome</keyword>
<keyword evidence="10" id="KW-0547">Nucleotide-binding</keyword>